<keyword evidence="2" id="KW-0479">Metal-binding</keyword>
<reference evidence="14 15" key="2">
    <citation type="journal article" date="2007" name="PLoS Biol.">
        <title>Principles of genome evolution in the Drosophila melanogaster species group.</title>
        <authorList>
            <person name="Ranz J.M."/>
            <person name="Maurin D."/>
            <person name="Chan Y.S."/>
            <person name="von Grotthuss M."/>
            <person name="Hillier L.W."/>
            <person name="Roote J."/>
            <person name="Ashburner M."/>
            <person name="Bergman C.M."/>
        </authorList>
    </citation>
    <scope>NUCLEOTIDE SEQUENCE [LARGE SCALE GENOMIC DNA]</scope>
    <source>
        <strain evidence="15">Tai18E2 / Tucson 14021-0261.01</strain>
    </source>
</reference>
<proteinExistence type="inferred from homology"/>
<evidence type="ECO:0000256" key="4">
    <source>
        <dbReference type="ARBA" id="ARBA00022801"/>
    </source>
</evidence>
<dbReference type="GO" id="GO:0004252">
    <property type="term" value="F:serine-type endopeptidase activity"/>
    <property type="evidence" value="ECO:0007669"/>
    <property type="project" value="InterPro"/>
</dbReference>
<dbReference type="PRINTS" id="PR00722">
    <property type="entry name" value="CHYMOTRYPSIN"/>
</dbReference>
<feature type="chain" id="PRO_5002821298" description="Peptidase S1 domain-containing protein" evidence="12">
    <location>
        <begin position="24"/>
        <end position="280"/>
    </location>
</feature>
<keyword evidence="5 11" id="KW-0720">Serine protease</keyword>
<dbReference type="Proteomes" id="UP000002282">
    <property type="component" value="Chromosome 2R"/>
</dbReference>
<evidence type="ECO:0000256" key="8">
    <source>
        <dbReference type="ARBA" id="ARBA00023157"/>
    </source>
</evidence>
<evidence type="ECO:0000256" key="9">
    <source>
        <dbReference type="ARBA" id="ARBA00023180"/>
    </source>
</evidence>
<dbReference type="InterPro" id="IPR009003">
    <property type="entry name" value="Peptidase_S1_PA"/>
</dbReference>
<organism evidence="14 15">
    <name type="scientific">Drosophila yakuba</name>
    <name type="common">Fruit fly</name>
    <dbReference type="NCBI Taxonomy" id="7245"/>
    <lineage>
        <taxon>Eukaryota</taxon>
        <taxon>Metazoa</taxon>
        <taxon>Ecdysozoa</taxon>
        <taxon>Arthropoda</taxon>
        <taxon>Hexapoda</taxon>
        <taxon>Insecta</taxon>
        <taxon>Pterygota</taxon>
        <taxon>Neoptera</taxon>
        <taxon>Endopterygota</taxon>
        <taxon>Diptera</taxon>
        <taxon>Brachycera</taxon>
        <taxon>Muscomorpha</taxon>
        <taxon>Ephydroidea</taxon>
        <taxon>Drosophilidae</taxon>
        <taxon>Drosophila</taxon>
        <taxon>Sophophora</taxon>
    </lineage>
</organism>
<dbReference type="OrthoDB" id="547031at2759"/>
<dbReference type="InterPro" id="IPR043504">
    <property type="entry name" value="Peptidase_S1_PA_chymotrypsin"/>
</dbReference>
<keyword evidence="3 12" id="KW-0732">Signal</keyword>
<name>B4P7A1_DROYA</name>
<evidence type="ECO:0000256" key="2">
    <source>
        <dbReference type="ARBA" id="ARBA00022723"/>
    </source>
</evidence>
<keyword evidence="7" id="KW-0865">Zymogen</keyword>
<dbReference type="FunFam" id="2.40.10.10:FF:000078">
    <property type="entry name" value="Serine protease H137"/>
    <property type="match status" value="1"/>
</dbReference>
<keyword evidence="6" id="KW-0106">Calcium</keyword>
<dbReference type="PROSITE" id="PS50240">
    <property type="entry name" value="TRYPSIN_DOM"/>
    <property type="match status" value="1"/>
</dbReference>
<keyword evidence="8" id="KW-1015">Disulfide bond</keyword>
<evidence type="ECO:0000256" key="5">
    <source>
        <dbReference type="ARBA" id="ARBA00022825"/>
    </source>
</evidence>
<keyword evidence="4 11" id="KW-0378">Hydrolase</keyword>
<dbReference type="InterPro" id="IPR033116">
    <property type="entry name" value="TRYPSIN_SER"/>
</dbReference>
<dbReference type="GO" id="GO:0006508">
    <property type="term" value="P:proteolysis"/>
    <property type="evidence" value="ECO:0007669"/>
    <property type="project" value="UniProtKB-KW"/>
</dbReference>
<reference evidence="14 15" key="1">
    <citation type="journal article" date="2007" name="Nature">
        <title>Evolution of genes and genomes on the Drosophila phylogeny.</title>
        <authorList>
            <consortium name="Drosophila 12 Genomes Consortium"/>
            <person name="Clark A.G."/>
            <person name="Eisen M.B."/>
            <person name="Smith D.R."/>
            <person name="Bergman C.M."/>
            <person name="Oliver B."/>
            <person name="Markow T.A."/>
            <person name="Kaufman T.C."/>
            <person name="Kellis M."/>
            <person name="Gelbart W."/>
            <person name="Iyer V.N."/>
            <person name="Pollard D.A."/>
            <person name="Sackton T.B."/>
            <person name="Larracuente A.M."/>
            <person name="Singh N.D."/>
            <person name="Abad J.P."/>
            <person name="Abt D.N."/>
            <person name="Adryan B."/>
            <person name="Aguade M."/>
            <person name="Akashi H."/>
            <person name="Anderson W.W."/>
            <person name="Aquadro C.F."/>
            <person name="Ardell D.H."/>
            <person name="Arguello R."/>
            <person name="Artieri C.G."/>
            <person name="Barbash D.A."/>
            <person name="Barker D."/>
            <person name="Barsanti P."/>
            <person name="Batterham P."/>
            <person name="Batzoglou S."/>
            <person name="Begun D."/>
            <person name="Bhutkar A."/>
            <person name="Blanco E."/>
            <person name="Bosak S.A."/>
            <person name="Bradley R.K."/>
            <person name="Brand A.D."/>
            <person name="Brent M.R."/>
            <person name="Brooks A.N."/>
            <person name="Brown R.H."/>
            <person name="Butlin R.K."/>
            <person name="Caggese C."/>
            <person name="Calvi B.R."/>
            <person name="Bernardo de Carvalho A."/>
            <person name="Caspi A."/>
            <person name="Castrezana S."/>
            <person name="Celniker S.E."/>
            <person name="Chang J.L."/>
            <person name="Chapple C."/>
            <person name="Chatterji S."/>
            <person name="Chinwalla A."/>
            <person name="Civetta A."/>
            <person name="Clifton S.W."/>
            <person name="Comeron J.M."/>
            <person name="Costello J.C."/>
            <person name="Coyne J.A."/>
            <person name="Daub J."/>
            <person name="David R.G."/>
            <person name="Delcher A.L."/>
            <person name="Delehaunty K."/>
            <person name="Do C.B."/>
            <person name="Ebling H."/>
            <person name="Edwards K."/>
            <person name="Eickbush T."/>
            <person name="Evans J.D."/>
            <person name="Filipski A."/>
            <person name="Findeiss S."/>
            <person name="Freyhult E."/>
            <person name="Fulton L."/>
            <person name="Fulton R."/>
            <person name="Garcia A.C."/>
            <person name="Gardiner A."/>
            <person name="Garfield D.A."/>
            <person name="Garvin B.E."/>
            <person name="Gibson G."/>
            <person name="Gilbert D."/>
            <person name="Gnerre S."/>
            <person name="Godfrey J."/>
            <person name="Good R."/>
            <person name="Gotea V."/>
            <person name="Gravely B."/>
            <person name="Greenberg A.J."/>
            <person name="Griffiths-Jones S."/>
            <person name="Gross S."/>
            <person name="Guigo R."/>
            <person name="Gustafson E.A."/>
            <person name="Haerty W."/>
            <person name="Hahn M.W."/>
            <person name="Halligan D.L."/>
            <person name="Halpern A.L."/>
            <person name="Halter G.M."/>
            <person name="Han M.V."/>
            <person name="Heger A."/>
            <person name="Hillier L."/>
            <person name="Hinrichs A.S."/>
            <person name="Holmes I."/>
            <person name="Hoskins R.A."/>
            <person name="Hubisz M.J."/>
            <person name="Hultmark D."/>
            <person name="Huntley M.A."/>
            <person name="Jaffe D.B."/>
            <person name="Jagadeeshan S."/>
            <person name="Jeck W.R."/>
            <person name="Johnson J."/>
            <person name="Jones C.D."/>
            <person name="Jordan W.C."/>
            <person name="Karpen G.H."/>
            <person name="Kataoka E."/>
            <person name="Keightley P.D."/>
            <person name="Kheradpour P."/>
            <person name="Kirkness E.F."/>
            <person name="Koerich L.B."/>
            <person name="Kristiansen K."/>
            <person name="Kudrna D."/>
            <person name="Kulathinal R.J."/>
            <person name="Kumar S."/>
            <person name="Kwok R."/>
            <person name="Lander E."/>
            <person name="Langley C.H."/>
            <person name="Lapoint R."/>
            <person name="Lazzaro B.P."/>
            <person name="Lee S.J."/>
            <person name="Levesque L."/>
            <person name="Li R."/>
            <person name="Lin C.F."/>
            <person name="Lin M.F."/>
            <person name="Lindblad-Toh K."/>
            <person name="Llopart A."/>
            <person name="Long M."/>
            <person name="Low L."/>
            <person name="Lozovsky E."/>
            <person name="Lu J."/>
            <person name="Luo M."/>
            <person name="Machado C.A."/>
            <person name="Makalowski W."/>
            <person name="Marzo M."/>
            <person name="Matsuda M."/>
            <person name="Matzkin L."/>
            <person name="McAllister B."/>
            <person name="McBride C.S."/>
            <person name="McKernan B."/>
            <person name="McKernan K."/>
            <person name="Mendez-Lago M."/>
            <person name="Minx P."/>
            <person name="Mollenhauer M.U."/>
            <person name="Montooth K."/>
            <person name="Mount S.M."/>
            <person name="Mu X."/>
            <person name="Myers E."/>
            <person name="Negre B."/>
            <person name="Newfeld S."/>
            <person name="Nielsen R."/>
            <person name="Noor M.A."/>
            <person name="O'Grady P."/>
            <person name="Pachter L."/>
            <person name="Papaceit M."/>
            <person name="Parisi M.J."/>
            <person name="Parisi M."/>
            <person name="Parts L."/>
            <person name="Pedersen J.S."/>
            <person name="Pesole G."/>
            <person name="Phillippy A.M."/>
            <person name="Ponting C.P."/>
            <person name="Pop M."/>
            <person name="Porcelli D."/>
            <person name="Powell J.R."/>
            <person name="Prohaska S."/>
            <person name="Pruitt K."/>
            <person name="Puig M."/>
            <person name="Quesneville H."/>
            <person name="Ram K.R."/>
            <person name="Rand D."/>
            <person name="Rasmussen M.D."/>
            <person name="Reed L.K."/>
            <person name="Reenan R."/>
            <person name="Reily A."/>
            <person name="Remington K.A."/>
            <person name="Rieger T.T."/>
            <person name="Ritchie M.G."/>
            <person name="Robin C."/>
            <person name="Rogers Y.H."/>
            <person name="Rohde C."/>
            <person name="Rozas J."/>
            <person name="Rubenfield M.J."/>
            <person name="Ruiz A."/>
            <person name="Russo S."/>
            <person name="Salzberg S.L."/>
            <person name="Sanchez-Gracia A."/>
            <person name="Saranga D.J."/>
            <person name="Sato H."/>
            <person name="Schaeffer S.W."/>
            <person name="Schatz M.C."/>
            <person name="Schlenke T."/>
            <person name="Schwartz R."/>
            <person name="Segarra C."/>
            <person name="Singh R.S."/>
            <person name="Sirot L."/>
            <person name="Sirota M."/>
            <person name="Sisneros N.B."/>
            <person name="Smith C.D."/>
            <person name="Smith T.F."/>
            <person name="Spieth J."/>
            <person name="Stage D.E."/>
            <person name="Stark A."/>
            <person name="Stephan W."/>
            <person name="Strausberg R.L."/>
            <person name="Strempel S."/>
            <person name="Sturgill D."/>
            <person name="Sutton G."/>
            <person name="Sutton G.G."/>
            <person name="Tao W."/>
            <person name="Teichmann S."/>
            <person name="Tobari Y.N."/>
            <person name="Tomimura Y."/>
            <person name="Tsolas J.M."/>
            <person name="Valente V.L."/>
            <person name="Venter E."/>
            <person name="Venter J.C."/>
            <person name="Vicario S."/>
            <person name="Vieira F.G."/>
            <person name="Vilella A.J."/>
            <person name="Villasante A."/>
            <person name="Walenz B."/>
            <person name="Wang J."/>
            <person name="Wasserman M."/>
            <person name="Watts T."/>
            <person name="Wilson D."/>
            <person name="Wilson R.K."/>
            <person name="Wing R.A."/>
            <person name="Wolfner M.F."/>
            <person name="Wong A."/>
            <person name="Wong G.K."/>
            <person name="Wu C.I."/>
            <person name="Wu G."/>
            <person name="Yamamoto D."/>
            <person name="Yang H.P."/>
            <person name="Yang S.P."/>
            <person name="Yorke J.A."/>
            <person name="Yoshida K."/>
            <person name="Zdobnov E."/>
            <person name="Zhang P."/>
            <person name="Zhang Y."/>
            <person name="Zimin A.V."/>
            <person name="Baldwin J."/>
            <person name="Abdouelleil A."/>
            <person name="Abdulkadir J."/>
            <person name="Abebe A."/>
            <person name="Abera B."/>
            <person name="Abreu J."/>
            <person name="Acer S.C."/>
            <person name="Aftuck L."/>
            <person name="Alexander A."/>
            <person name="An P."/>
            <person name="Anderson E."/>
            <person name="Anderson S."/>
            <person name="Arachi H."/>
            <person name="Azer M."/>
            <person name="Bachantsang P."/>
            <person name="Barry A."/>
            <person name="Bayul T."/>
            <person name="Berlin A."/>
            <person name="Bessette D."/>
            <person name="Bloom T."/>
            <person name="Blye J."/>
            <person name="Boguslavskiy L."/>
            <person name="Bonnet C."/>
            <person name="Boukhgalter B."/>
            <person name="Bourzgui I."/>
            <person name="Brown A."/>
            <person name="Cahill P."/>
            <person name="Channer S."/>
            <person name="Cheshatsang Y."/>
            <person name="Chuda L."/>
            <person name="Citroen M."/>
            <person name="Collymore A."/>
            <person name="Cooke P."/>
            <person name="Costello M."/>
            <person name="D'Aco K."/>
            <person name="Daza R."/>
            <person name="De Haan G."/>
            <person name="DeGray S."/>
            <person name="DeMaso C."/>
            <person name="Dhargay N."/>
            <person name="Dooley K."/>
            <person name="Dooley E."/>
            <person name="Doricent M."/>
            <person name="Dorje P."/>
            <person name="Dorjee K."/>
            <person name="Dupes A."/>
            <person name="Elong R."/>
            <person name="Falk J."/>
            <person name="Farina A."/>
            <person name="Faro S."/>
            <person name="Ferguson D."/>
            <person name="Fisher S."/>
            <person name="Foley C.D."/>
            <person name="Franke A."/>
            <person name="Friedrich D."/>
            <person name="Gadbois L."/>
            <person name="Gearin G."/>
            <person name="Gearin C.R."/>
            <person name="Giannoukos G."/>
            <person name="Goode T."/>
            <person name="Graham J."/>
            <person name="Grandbois E."/>
            <person name="Grewal S."/>
            <person name="Gyaltsen K."/>
            <person name="Hafez N."/>
            <person name="Hagos B."/>
            <person name="Hall J."/>
            <person name="Henson C."/>
            <person name="Hollinger A."/>
            <person name="Honan T."/>
            <person name="Huard M.D."/>
            <person name="Hughes L."/>
            <person name="Hurhula B."/>
            <person name="Husby M.E."/>
            <person name="Kamat A."/>
            <person name="Kanga B."/>
            <person name="Kashin S."/>
            <person name="Khazanovich D."/>
            <person name="Kisner P."/>
            <person name="Lance K."/>
            <person name="Lara M."/>
            <person name="Lee W."/>
            <person name="Lennon N."/>
            <person name="Letendre F."/>
            <person name="LeVine R."/>
            <person name="Lipovsky A."/>
            <person name="Liu X."/>
            <person name="Liu J."/>
            <person name="Liu S."/>
            <person name="Lokyitsang T."/>
            <person name="Lokyitsang Y."/>
            <person name="Lubonja R."/>
            <person name="Lui A."/>
            <person name="MacDonald P."/>
            <person name="Magnisalis V."/>
            <person name="Maru K."/>
            <person name="Matthews C."/>
            <person name="McCusker W."/>
            <person name="McDonough S."/>
            <person name="Mehta T."/>
            <person name="Meldrim J."/>
            <person name="Meneus L."/>
            <person name="Mihai O."/>
            <person name="Mihalev A."/>
            <person name="Mihova T."/>
            <person name="Mittelman R."/>
            <person name="Mlenga V."/>
            <person name="Montmayeur A."/>
            <person name="Mulrain L."/>
            <person name="Navidi A."/>
            <person name="Naylor J."/>
            <person name="Negash T."/>
            <person name="Nguyen T."/>
            <person name="Nguyen N."/>
            <person name="Nicol R."/>
            <person name="Norbu C."/>
            <person name="Norbu N."/>
            <person name="Novod N."/>
            <person name="O'Neill B."/>
            <person name="Osman S."/>
            <person name="Markiewicz E."/>
            <person name="Oyono O.L."/>
            <person name="Patti C."/>
            <person name="Phunkhang P."/>
            <person name="Pierre F."/>
            <person name="Priest M."/>
            <person name="Raghuraman S."/>
            <person name="Rege F."/>
            <person name="Reyes R."/>
            <person name="Rise C."/>
            <person name="Rogov P."/>
            <person name="Ross K."/>
            <person name="Ryan E."/>
            <person name="Settipalli S."/>
            <person name="Shea T."/>
            <person name="Sherpa N."/>
            <person name="Shi L."/>
            <person name="Shih D."/>
            <person name="Sparrow T."/>
            <person name="Spaulding J."/>
            <person name="Stalker J."/>
            <person name="Stange-Thomann N."/>
            <person name="Stavropoulos S."/>
            <person name="Stone C."/>
            <person name="Strader C."/>
            <person name="Tesfaye S."/>
            <person name="Thomson T."/>
            <person name="Thoulutsang Y."/>
            <person name="Thoulutsang D."/>
            <person name="Topham K."/>
            <person name="Topping I."/>
            <person name="Tsamla T."/>
            <person name="Vassiliev H."/>
            <person name="Vo A."/>
            <person name="Wangchuk T."/>
            <person name="Wangdi T."/>
            <person name="Weiand M."/>
            <person name="Wilkinson J."/>
            <person name="Wilson A."/>
            <person name="Yadav S."/>
            <person name="Young G."/>
            <person name="Yu Q."/>
            <person name="Zembek L."/>
            <person name="Zhong D."/>
            <person name="Zimmer A."/>
            <person name="Zwirko Z."/>
            <person name="Jaffe D.B."/>
            <person name="Alvarez P."/>
            <person name="Brockman W."/>
            <person name="Butler J."/>
            <person name="Chin C."/>
            <person name="Gnerre S."/>
            <person name="Grabherr M."/>
            <person name="Kleber M."/>
            <person name="Mauceli E."/>
            <person name="MacCallum I."/>
        </authorList>
    </citation>
    <scope>NUCLEOTIDE SEQUENCE [LARGE SCALE GENOMIC DNA]</scope>
    <source>
        <strain evidence="15">Tai18E2 / Tucson 14021-0261.01</strain>
    </source>
</reference>
<dbReference type="eggNOG" id="KOG3627">
    <property type="taxonomic scope" value="Eukaryota"/>
</dbReference>
<gene>
    <name evidence="14" type="primary">Dyak\GE11727</name>
    <name evidence="14" type="synonym">dyak_GLEANR_12035</name>
    <name evidence="14" type="synonym">GE11727</name>
    <name evidence="14" type="ORF">Dyak_GE11727</name>
</gene>
<dbReference type="HOGENOM" id="CLU_006842_0_3_1"/>
<keyword evidence="1 11" id="KW-0645">Protease</keyword>
<evidence type="ECO:0000259" key="13">
    <source>
        <dbReference type="PROSITE" id="PS50240"/>
    </source>
</evidence>
<dbReference type="MEROPS" id="S01.A46"/>
<feature type="domain" description="Peptidase S1" evidence="13">
    <location>
        <begin position="42"/>
        <end position="276"/>
    </location>
</feature>
<evidence type="ECO:0000256" key="3">
    <source>
        <dbReference type="ARBA" id="ARBA00022729"/>
    </source>
</evidence>
<dbReference type="FunFam" id="2.40.10.10:FF:000028">
    <property type="entry name" value="Serine protease easter"/>
    <property type="match status" value="1"/>
</dbReference>
<dbReference type="KEGG" id="dya:Dyak_GE11727"/>
<comment type="similarity">
    <text evidence="10">Belongs to the peptidase S1 family. CLIP subfamily.</text>
</comment>
<evidence type="ECO:0000313" key="14">
    <source>
        <dbReference type="EMBL" id="EDW92046.1"/>
    </source>
</evidence>
<dbReference type="SMR" id="B4P7A1"/>
<dbReference type="PROSITE" id="PS00135">
    <property type="entry name" value="TRYPSIN_SER"/>
    <property type="match status" value="1"/>
</dbReference>
<dbReference type="SUPFAM" id="SSF50494">
    <property type="entry name" value="Trypsin-like serine proteases"/>
    <property type="match status" value="1"/>
</dbReference>
<feature type="signal peptide" evidence="12">
    <location>
        <begin position="1"/>
        <end position="23"/>
    </location>
</feature>
<dbReference type="PANTHER" id="PTHR24256">
    <property type="entry name" value="TRYPTASE-RELATED"/>
    <property type="match status" value="1"/>
</dbReference>
<dbReference type="PhylomeDB" id="B4P7A1"/>
<dbReference type="EMBL" id="CM000158">
    <property type="protein sequence ID" value="EDW92046.1"/>
    <property type="molecule type" value="Genomic_DNA"/>
</dbReference>
<dbReference type="Gene3D" id="2.40.10.10">
    <property type="entry name" value="Trypsin-like serine proteases"/>
    <property type="match status" value="2"/>
</dbReference>
<dbReference type="PROSITE" id="PS00134">
    <property type="entry name" value="TRYPSIN_HIS"/>
    <property type="match status" value="1"/>
</dbReference>
<dbReference type="InterPro" id="IPR018114">
    <property type="entry name" value="TRYPSIN_HIS"/>
</dbReference>
<evidence type="ECO:0000256" key="10">
    <source>
        <dbReference type="ARBA" id="ARBA00024195"/>
    </source>
</evidence>
<evidence type="ECO:0000256" key="1">
    <source>
        <dbReference type="ARBA" id="ARBA00022670"/>
    </source>
</evidence>
<evidence type="ECO:0000256" key="11">
    <source>
        <dbReference type="RuleBase" id="RU363034"/>
    </source>
</evidence>
<evidence type="ECO:0000313" key="15">
    <source>
        <dbReference type="Proteomes" id="UP000002282"/>
    </source>
</evidence>
<keyword evidence="9" id="KW-0325">Glycoprotein</keyword>
<dbReference type="CDD" id="cd00190">
    <property type="entry name" value="Tryp_SPc"/>
    <property type="match status" value="1"/>
</dbReference>
<evidence type="ECO:0000256" key="12">
    <source>
        <dbReference type="SAM" id="SignalP"/>
    </source>
</evidence>
<dbReference type="InterPro" id="IPR001254">
    <property type="entry name" value="Trypsin_dom"/>
</dbReference>
<dbReference type="InterPro" id="IPR051487">
    <property type="entry name" value="Ser/Thr_Proteases_Immune/Dev"/>
</dbReference>
<dbReference type="Pfam" id="PF00089">
    <property type="entry name" value="Trypsin"/>
    <property type="match status" value="1"/>
</dbReference>
<dbReference type="AlphaFoldDB" id="B4P7A1"/>
<protein>
    <recommendedName>
        <fullName evidence="13">Peptidase S1 domain-containing protein</fullName>
    </recommendedName>
</protein>
<evidence type="ECO:0000256" key="7">
    <source>
        <dbReference type="ARBA" id="ARBA00023145"/>
    </source>
</evidence>
<dbReference type="OMA" id="TDPDCQG"/>
<accession>B4P7A1</accession>
<dbReference type="SMART" id="SM00020">
    <property type="entry name" value="Tryp_SPc"/>
    <property type="match status" value="1"/>
</dbReference>
<dbReference type="InterPro" id="IPR001314">
    <property type="entry name" value="Peptidase_S1A"/>
</dbReference>
<dbReference type="GO" id="GO:0051604">
    <property type="term" value="P:protein maturation"/>
    <property type="evidence" value="ECO:0007669"/>
    <property type="project" value="UniProtKB-ARBA"/>
</dbReference>
<dbReference type="GO" id="GO:0046872">
    <property type="term" value="F:metal ion binding"/>
    <property type="evidence" value="ECO:0007669"/>
    <property type="project" value="UniProtKB-KW"/>
</dbReference>
<keyword evidence="15" id="KW-1185">Reference proteome</keyword>
<sequence>MKTSPAWLVVAFCLILQRRMVVAQFLNPLCGVTYESPTGTRVVNGKEAVLKSAPFMAYLITNQSVTHCGGSIINSRFILTAAHCIQPYLRVRLGEHNTITDPDCQGSVCSPRSEEYGIVKAISHRLYSRQTLVNDIALLKLDRSIQFNTHIQPICIPISPAVAPNVDRYQAYGWGRVKRHEFPHLLQTTELRVYDANYCIRSLDAYVTGNQFCAGHDDRDTCEGDSGGPMVTKVDLDGVKRVLQVGIVSAGLKSCEGLGIYTYVPNYFNWIRRALQLNAN</sequence>
<evidence type="ECO:0000256" key="6">
    <source>
        <dbReference type="ARBA" id="ARBA00022837"/>
    </source>
</evidence>